<organism evidence="1 2">
    <name type="scientific">Lachnotalea glycerini</name>
    <dbReference type="NCBI Taxonomy" id="1763509"/>
    <lineage>
        <taxon>Bacteria</taxon>
        <taxon>Bacillati</taxon>
        <taxon>Bacillota</taxon>
        <taxon>Clostridia</taxon>
        <taxon>Lachnospirales</taxon>
        <taxon>Lachnospiraceae</taxon>
        <taxon>Lachnotalea</taxon>
    </lineage>
</organism>
<accession>A0A318EQJ5</accession>
<sequence>MVLKDFIKEEQNGAIFCKIGKSSLKMRGKGGYLPYREY</sequence>
<comment type="caution">
    <text evidence="1">The sequence shown here is derived from an EMBL/GenBank/DDBJ whole genome shotgun (WGS) entry which is preliminary data.</text>
</comment>
<dbReference type="AlphaFoldDB" id="A0A318EQJ5"/>
<evidence type="ECO:0000313" key="2">
    <source>
        <dbReference type="Proteomes" id="UP000247523"/>
    </source>
</evidence>
<reference evidence="1 2" key="1">
    <citation type="submission" date="2018-05" db="EMBL/GenBank/DDBJ databases">
        <title>Genomic Encyclopedia of Type Strains, Phase IV (KMG-IV): sequencing the most valuable type-strain genomes for metagenomic binning, comparative biology and taxonomic classification.</title>
        <authorList>
            <person name="Goeker M."/>
        </authorList>
    </citation>
    <scope>NUCLEOTIDE SEQUENCE [LARGE SCALE GENOMIC DNA]</scope>
    <source>
        <strain evidence="1 2">DSM 28816</strain>
    </source>
</reference>
<dbReference type="EMBL" id="QICS01000008">
    <property type="protein sequence ID" value="PXV88422.1"/>
    <property type="molecule type" value="Genomic_DNA"/>
</dbReference>
<proteinExistence type="predicted"/>
<dbReference type="Proteomes" id="UP000247523">
    <property type="component" value="Unassembled WGS sequence"/>
</dbReference>
<name>A0A318EQJ5_9FIRM</name>
<gene>
    <name evidence="1" type="ORF">C8E03_108149</name>
</gene>
<protein>
    <submittedName>
        <fullName evidence="1">Uncharacterized protein</fullName>
    </submittedName>
</protein>
<evidence type="ECO:0000313" key="1">
    <source>
        <dbReference type="EMBL" id="PXV88422.1"/>
    </source>
</evidence>